<organism evidence="4">
    <name type="scientific">Caenorhabditis brenneri</name>
    <name type="common">Nematode worm</name>
    <dbReference type="NCBI Taxonomy" id="135651"/>
    <lineage>
        <taxon>Eukaryota</taxon>
        <taxon>Metazoa</taxon>
        <taxon>Ecdysozoa</taxon>
        <taxon>Nematoda</taxon>
        <taxon>Chromadorea</taxon>
        <taxon>Rhabditida</taxon>
        <taxon>Rhabditina</taxon>
        <taxon>Rhabditomorpha</taxon>
        <taxon>Rhabditoidea</taxon>
        <taxon>Rhabditidae</taxon>
        <taxon>Peloderinae</taxon>
        <taxon>Caenorhabditis</taxon>
    </lineage>
</organism>
<dbReference type="HOGENOM" id="CLU_045736_1_0_1"/>
<dbReference type="Pfam" id="PF08277">
    <property type="entry name" value="PAN_3"/>
    <property type="match status" value="1"/>
</dbReference>
<dbReference type="InParanoid" id="G0NQ87"/>
<dbReference type="OrthoDB" id="5855627at2759"/>
<gene>
    <name evidence="3" type="primary">Cbn-clec-188</name>
    <name evidence="3" type="ORF">CAEBREN_09388</name>
</gene>
<reference evidence="4" key="1">
    <citation type="submission" date="2011-07" db="EMBL/GenBank/DDBJ databases">
        <authorList>
            <consortium name="Caenorhabditis brenneri Sequencing and Analysis Consortium"/>
            <person name="Wilson R.K."/>
        </authorList>
    </citation>
    <scope>NUCLEOTIDE SEQUENCE [LARGE SCALE GENOMIC DNA]</scope>
    <source>
        <strain evidence="4">PB2801</strain>
    </source>
</reference>
<dbReference type="AlphaFoldDB" id="G0NQ87"/>
<dbReference type="Proteomes" id="UP000008068">
    <property type="component" value="Unassembled WGS sequence"/>
</dbReference>
<accession>G0NQ87</accession>
<name>G0NQ87_CAEBE</name>
<dbReference type="EMBL" id="GL379923">
    <property type="protein sequence ID" value="EGT35488.1"/>
    <property type="molecule type" value="Genomic_DNA"/>
</dbReference>
<sequence length="320" mass="35720">MHRLLLVFLANLCAFPFSTGDYSMIEVYGIPVTYKSVNESPELNWKQCIQFCWNTPLCVLAFNKKADGCQWFVHDNITTVKQMKKANGYIVAFKINATSNTCPAGTNPPTFNNKSITGSATLYYWEILYGVRFNYTISLANDRWTFTFNYKFACPSFQFAFVQRANALDYCFLLGLQNVAKNQASAQTLCAMYNRSVLTGVTTLGELNNVKSMMQTNRELLVSRDYLVRVDGKRTTSCQATPTTKICMSSKGFTFTDPLANTVDAYTWATNSGARATATSDCIVLVLKGNQPIVADVQSCNTDNPLPSLSFMCGQPAWNY</sequence>
<keyword evidence="1" id="KW-0732">Signal</keyword>
<dbReference type="FunCoup" id="G0NQ87">
    <property type="interactions" value="1899"/>
</dbReference>
<dbReference type="PANTHER" id="PTHR47629">
    <property type="entry name" value="C-TYPE LECTIN-RELATED"/>
    <property type="match status" value="1"/>
</dbReference>
<feature type="domain" description="PAN-3" evidence="2">
    <location>
        <begin position="4"/>
        <end position="139"/>
    </location>
</feature>
<proteinExistence type="predicted"/>
<feature type="signal peptide" evidence="1">
    <location>
        <begin position="1"/>
        <end position="20"/>
    </location>
</feature>
<protein>
    <submittedName>
        <fullName evidence="3">CBN-CLEC-188 protein</fullName>
    </submittedName>
</protein>
<dbReference type="SMART" id="SM00605">
    <property type="entry name" value="CW"/>
    <property type="match status" value="1"/>
</dbReference>
<evidence type="ECO:0000256" key="1">
    <source>
        <dbReference type="SAM" id="SignalP"/>
    </source>
</evidence>
<evidence type="ECO:0000313" key="3">
    <source>
        <dbReference type="EMBL" id="EGT35488.1"/>
    </source>
</evidence>
<dbReference type="InterPro" id="IPR006583">
    <property type="entry name" value="PAN-3_domain"/>
</dbReference>
<dbReference type="eggNOG" id="ENOG502THZI">
    <property type="taxonomic scope" value="Eukaryota"/>
</dbReference>
<evidence type="ECO:0000313" key="4">
    <source>
        <dbReference type="Proteomes" id="UP000008068"/>
    </source>
</evidence>
<dbReference type="PANTHER" id="PTHR47629:SF1">
    <property type="entry name" value="C-TYPE LECTIN DOMAIN-CONTAINING PROTEIN-RELATED"/>
    <property type="match status" value="1"/>
</dbReference>
<feature type="chain" id="PRO_5003406219" evidence="1">
    <location>
        <begin position="21"/>
        <end position="320"/>
    </location>
</feature>
<keyword evidence="4" id="KW-1185">Reference proteome</keyword>
<evidence type="ECO:0000259" key="2">
    <source>
        <dbReference type="SMART" id="SM00605"/>
    </source>
</evidence>